<dbReference type="RefSeq" id="WP_270005439.1">
    <property type="nucleotide sequence ID" value="NZ_CAXQEU010000158.1"/>
</dbReference>
<evidence type="ECO:0000313" key="2">
    <source>
        <dbReference type="Proteomes" id="UP001149142"/>
    </source>
</evidence>
<accession>A0ABT4S0H8</accession>
<proteinExistence type="predicted"/>
<dbReference type="EMBL" id="JAPFGC010000002">
    <property type="protein sequence ID" value="MDA0177403.1"/>
    <property type="molecule type" value="Genomic_DNA"/>
</dbReference>
<comment type="caution">
    <text evidence="1">The sequence shown here is derived from an EMBL/GenBank/DDBJ whole genome shotgun (WGS) entry which is preliminary data.</text>
</comment>
<protein>
    <submittedName>
        <fullName evidence="1">Uncharacterized protein</fullName>
    </submittedName>
</protein>
<keyword evidence="2" id="KW-1185">Reference proteome</keyword>
<gene>
    <name evidence="1" type="ORF">OOZ35_07875</name>
</gene>
<reference evidence="1" key="1">
    <citation type="submission" date="2022-11" db="EMBL/GenBank/DDBJ databases">
        <title>Refractory cell wall polysaccharides provide important carbon source for microbial heterotrophs in the hadal ocean.</title>
        <authorList>
            <person name="Zhu X."/>
        </authorList>
    </citation>
    <scope>NUCLEOTIDE SEQUENCE</scope>
    <source>
        <strain evidence="1">MTRN7</strain>
    </source>
</reference>
<dbReference type="Proteomes" id="UP001149142">
    <property type="component" value="Unassembled WGS sequence"/>
</dbReference>
<evidence type="ECO:0000313" key="1">
    <source>
        <dbReference type="EMBL" id="MDA0177403.1"/>
    </source>
</evidence>
<organism evidence="1 2">
    <name type="scientific">Mesoflavibacter profundi</name>
    <dbReference type="NCBI Taxonomy" id="2708110"/>
    <lineage>
        <taxon>Bacteria</taxon>
        <taxon>Pseudomonadati</taxon>
        <taxon>Bacteroidota</taxon>
        <taxon>Flavobacteriia</taxon>
        <taxon>Flavobacteriales</taxon>
        <taxon>Flavobacteriaceae</taxon>
        <taxon>Mesoflavibacter</taxon>
    </lineage>
</organism>
<name>A0ABT4S0H8_9FLAO</name>
<sequence length="121" mass="14114">MKVTIYKHNYNSNSETLNHFLEMVYASQMNYLASDLLKKGISKDDISQAVKEAIEVMKIANMNINQHFIPVYTQINGFLFKDFKLSHQAFKLVLQNLPPKNMFVSKLQIRLIDLLENSEFK</sequence>